<name>A0A147KJ12_THECS</name>
<dbReference type="PATRIC" id="fig|665004.4.peg.4059"/>
<dbReference type="PROSITE" id="PS50995">
    <property type="entry name" value="HTH_MARR_2"/>
    <property type="match status" value="1"/>
</dbReference>
<accession>A0A147KJ12</accession>
<evidence type="ECO:0000313" key="3">
    <source>
        <dbReference type="EMBL" id="KUP97280.1"/>
    </source>
</evidence>
<keyword evidence="4" id="KW-1185">Reference proteome</keyword>
<dbReference type="Pfam" id="PF12802">
    <property type="entry name" value="MarR_2"/>
    <property type="match status" value="1"/>
</dbReference>
<dbReference type="GO" id="GO:0003700">
    <property type="term" value="F:DNA-binding transcription factor activity"/>
    <property type="evidence" value="ECO:0007669"/>
    <property type="project" value="InterPro"/>
</dbReference>
<dbReference type="PANTHER" id="PTHR33164:SF99">
    <property type="entry name" value="MARR FAMILY REGULATORY PROTEIN"/>
    <property type="match status" value="1"/>
</dbReference>
<dbReference type="InterPro" id="IPR036390">
    <property type="entry name" value="WH_DNA-bd_sf"/>
</dbReference>
<dbReference type="InterPro" id="IPR000835">
    <property type="entry name" value="HTH_MarR-typ"/>
</dbReference>
<dbReference type="RefSeq" id="WP_068758618.1">
    <property type="nucleotide sequence ID" value="NZ_KQ950188.1"/>
</dbReference>
<evidence type="ECO:0000313" key="4">
    <source>
        <dbReference type="Proteomes" id="UP000074382"/>
    </source>
</evidence>
<dbReference type="Proteomes" id="UP000074382">
    <property type="component" value="Unassembled WGS sequence"/>
</dbReference>
<dbReference type="InterPro" id="IPR039422">
    <property type="entry name" value="MarR/SlyA-like"/>
</dbReference>
<dbReference type="OrthoDB" id="3821431at2"/>
<feature type="region of interest" description="Disordered" evidence="1">
    <location>
        <begin position="152"/>
        <end position="173"/>
    </location>
</feature>
<organism evidence="3 4">
    <name type="scientific">Thermobifida cellulosilytica TB100</name>
    <dbReference type="NCBI Taxonomy" id="665004"/>
    <lineage>
        <taxon>Bacteria</taxon>
        <taxon>Bacillati</taxon>
        <taxon>Actinomycetota</taxon>
        <taxon>Actinomycetes</taxon>
        <taxon>Streptosporangiales</taxon>
        <taxon>Nocardiopsidaceae</taxon>
        <taxon>Thermobifida</taxon>
    </lineage>
</organism>
<feature type="domain" description="HTH marR-type" evidence="2">
    <location>
        <begin position="11"/>
        <end position="147"/>
    </location>
</feature>
<proteinExistence type="predicted"/>
<protein>
    <submittedName>
        <fullName evidence="3">MarR family transcriptional regulator</fullName>
    </submittedName>
</protein>
<dbReference type="SMART" id="SM00347">
    <property type="entry name" value="HTH_MARR"/>
    <property type="match status" value="1"/>
</dbReference>
<evidence type="ECO:0000259" key="2">
    <source>
        <dbReference type="PROSITE" id="PS50995"/>
    </source>
</evidence>
<dbReference type="EMBL" id="LGEM01000031">
    <property type="protein sequence ID" value="KUP97280.1"/>
    <property type="molecule type" value="Genomic_DNA"/>
</dbReference>
<sequence>MGDGTPLEPRELRAWTGYQRMSSALQARLQQSLQRDSGLSWADYEVLFALHSSPGGRLRSLDLRCALGWEKSRLSHQVRRMAERGLLCREPNPADARSAVVCLLDRGRRAIERAAPEYTARLRADFLDLLTPAQLDALAEISETVLAHLARDEEELADRPSAAPDADGPAAAR</sequence>
<dbReference type="STRING" id="665004.AC529_07450"/>
<reference evidence="4" key="1">
    <citation type="journal article" date="2017" name="Acta Aliment.">
        <title>Plant polysaccharide degrading enzyme system of Thermpbifida cellulosilytica TB100 revealed by de novo genome project data.</title>
        <authorList>
            <person name="Toth A."/>
            <person name="Baka E."/>
            <person name="Luzics S."/>
            <person name="Bata-Vidacs I."/>
            <person name="Nagy I."/>
            <person name="Balint B."/>
            <person name="Herceg R."/>
            <person name="Olasz F."/>
            <person name="Wilk T."/>
            <person name="Nagy T."/>
            <person name="Kriszt B."/>
            <person name="Nagy I."/>
            <person name="Kukolya J."/>
        </authorList>
    </citation>
    <scope>NUCLEOTIDE SEQUENCE [LARGE SCALE GENOMIC DNA]</scope>
    <source>
        <strain evidence="4">TB100</strain>
    </source>
</reference>
<dbReference type="AlphaFoldDB" id="A0A147KJ12"/>
<dbReference type="GO" id="GO:0006950">
    <property type="term" value="P:response to stress"/>
    <property type="evidence" value="ECO:0007669"/>
    <property type="project" value="TreeGrafter"/>
</dbReference>
<comment type="caution">
    <text evidence="3">The sequence shown here is derived from an EMBL/GenBank/DDBJ whole genome shotgun (WGS) entry which is preliminary data.</text>
</comment>
<evidence type="ECO:0000256" key="1">
    <source>
        <dbReference type="SAM" id="MobiDB-lite"/>
    </source>
</evidence>
<feature type="compositionally biased region" description="Low complexity" evidence="1">
    <location>
        <begin position="159"/>
        <end position="173"/>
    </location>
</feature>
<gene>
    <name evidence="3" type="ORF">AC529_07450</name>
</gene>
<dbReference type="SUPFAM" id="SSF46785">
    <property type="entry name" value="Winged helix' DNA-binding domain"/>
    <property type="match status" value="1"/>
</dbReference>
<dbReference type="PANTHER" id="PTHR33164">
    <property type="entry name" value="TRANSCRIPTIONAL REGULATOR, MARR FAMILY"/>
    <property type="match status" value="1"/>
</dbReference>
<dbReference type="InterPro" id="IPR036388">
    <property type="entry name" value="WH-like_DNA-bd_sf"/>
</dbReference>
<dbReference type="Gene3D" id="1.10.10.10">
    <property type="entry name" value="Winged helix-like DNA-binding domain superfamily/Winged helix DNA-binding domain"/>
    <property type="match status" value="1"/>
</dbReference>